<protein>
    <submittedName>
        <fullName evidence="11">Ovochymase-2</fullName>
    </submittedName>
</protein>
<dbReference type="PRINTS" id="PR00722">
    <property type="entry name" value="CHYMOTRYPSIN"/>
</dbReference>
<dbReference type="PROSITE" id="PS00134">
    <property type="entry name" value="TRYPSIN_HIS"/>
    <property type="match status" value="2"/>
</dbReference>
<evidence type="ECO:0000256" key="2">
    <source>
        <dbReference type="ARBA" id="ARBA00022801"/>
    </source>
</evidence>
<reference evidence="11" key="1">
    <citation type="submission" date="2025-08" db="UniProtKB">
        <authorList>
            <consortium name="RefSeq"/>
        </authorList>
    </citation>
    <scope>IDENTIFICATION</scope>
    <source>
        <tissue evidence="11">Spleen</tissue>
    </source>
</reference>
<dbReference type="FunFam" id="2.40.10.10:FF:000003">
    <property type="entry name" value="Transmembrane serine protease 3"/>
    <property type="match status" value="2"/>
</dbReference>
<dbReference type="InterPro" id="IPR018114">
    <property type="entry name" value="TRYPSIN_HIS"/>
</dbReference>
<dbReference type="SUPFAM" id="SSF50494">
    <property type="entry name" value="Trypsin-like serine proteases"/>
    <property type="match status" value="2"/>
</dbReference>
<evidence type="ECO:0000259" key="9">
    <source>
        <dbReference type="PROSITE" id="PS50240"/>
    </source>
</evidence>
<keyword evidence="1 6" id="KW-0645">Protease</keyword>
<dbReference type="FunCoup" id="A0A6P5LV67">
    <property type="interactions" value="15"/>
</dbReference>
<evidence type="ECO:0000259" key="8">
    <source>
        <dbReference type="PROSITE" id="PS01180"/>
    </source>
</evidence>
<dbReference type="InterPro" id="IPR000859">
    <property type="entry name" value="CUB_dom"/>
</dbReference>
<feature type="signal peptide" evidence="7">
    <location>
        <begin position="1"/>
        <end position="23"/>
    </location>
</feature>
<evidence type="ECO:0000256" key="5">
    <source>
        <dbReference type="PROSITE-ProRule" id="PRU00059"/>
    </source>
</evidence>
<dbReference type="FunFam" id="2.60.120.290:FF:000005">
    <property type="entry name" value="Procollagen C-endopeptidase enhancer 1"/>
    <property type="match status" value="2"/>
</dbReference>
<dbReference type="InParanoid" id="A0A6P5LV67"/>
<gene>
    <name evidence="11" type="primary">OVCH2</name>
</gene>
<dbReference type="KEGG" id="pcw:110221029"/>
<dbReference type="GO" id="GO:0009566">
    <property type="term" value="P:fertilization"/>
    <property type="evidence" value="ECO:0007669"/>
    <property type="project" value="UniProtKB-ARBA"/>
</dbReference>
<dbReference type="GO" id="GO:0004252">
    <property type="term" value="F:serine-type endopeptidase activity"/>
    <property type="evidence" value="ECO:0007669"/>
    <property type="project" value="InterPro"/>
</dbReference>
<dbReference type="InterPro" id="IPR001314">
    <property type="entry name" value="Peptidase_S1A"/>
</dbReference>
<evidence type="ECO:0000256" key="7">
    <source>
        <dbReference type="SAM" id="SignalP"/>
    </source>
</evidence>
<dbReference type="InterPro" id="IPR009003">
    <property type="entry name" value="Peptidase_S1_PA"/>
</dbReference>
<dbReference type="PROSITE" id="PS01180">
    <property type="entry name" value="CUB"/>
    <property type="match status" value="2"/>
</dbReference>
<dbReference type="SMART" id="SM00042">
    <property type="entry name" value="CUB"/>
    <property type="match status" value="2"/>
</dbReference>
<dbReference type="Pfam" id="PF00089">
    <property type="entry name" value="Trypsin"/>
    <property type="match status" value="2"/>
</dbReference>
<dbReference type="SMART" id="SM00020">
    <property type="entry name" value="Tryp_SPc"/>
    <property type="match status" value="2"/>
</dbReference>
<evidence type="ECO:0000313" key="10">
    <source>
        <dbReference type="Proteomes" id="UP000515140"/>
    </source>
</evidence>
<accession>A0A6P5LV67</accession>
<feature type="domain" description="CUB" evidence="8">
    <location>
        <begin position="325"/>
        <end position="438"/>
    </location>
</feature>
<comment type="caution">
    <text evidence="5">Lacks conserved residue(s) required for the propagation of feature annotation.</text>
</comment>
<dbReference type="CTD" id="341277"/>
<feature type="chain" id="PRO_5027565367" evidence="7">
    <location>
        <begin position="24"/>
        <end position="853"/>
    </location>
</feature>
<dbReference type="InterPro" id="IPR033116">
    <property type="entry name" value="TRYPSIN_SER"/>
</dbReference>
<keyword evidence="4 5" id="KW-1015">Disulfide bond</keyword>
<sequence>MSPFSPGSMALLVLCLLLGIDHCCQFLGFAFSGLPSAPVCKGHMCGRSAIDNQPWDYLGHFSRIVGGSPVEKGAYPWQVSLKRREKHFCGGTIISAQWVITAAHCVMHKDMKTFLNVTAGEHDMNVVEQGEQTLSVDTIIRHPYFTLRKPMNYDIALLKMNGTFKFGQFVGPVCLPTQGETFEPGFICTTAGWGRLEENGHLPQVLHQVDLPILTKRKCAAMLLTLKRPVKGNTLLCAGFPDGGKDACQGDSGGSLMCRNKHGAWTLAGVTSWGMGCARSWRHNCQKIASYRGTPGVFTDLTKVLPWIHNTIEMGQRMKSSVALCSDQDGQLLGPEGQLSFPRHPQQFYGSDELCVWTIHVTGQMHIWLNFSHLDVEFEEFCHQDSLSVYSLEDRLIGKFCGVIAPSPIFISSSSVRLKFVSDATEYGTGFALTYKALKPKHSPDFGCVAMTVLFEEGIIQSLHYPDVYTNLISCHWIIHAPEDHIVKLEFQSFELEESDGCLSDSVIVYDDVEGKEEIARYCGFAVPPPELSSSSAILISFQADESQVFRGFQAAISFISETDLNILGTEDESELPSAGHGTVTDLETAGGRCGAASKPPRFLFTRIVGGQPAAARSWPWQVSLQIAAEHLCGGTVIGKSWVVTAAHCFNDKKQYVSVWMVIAGVHDLTERNNQQRRSIKDILIHPAFDRTTMDYDIALLQVAEPFQFNRYVRPVCLPEKGQEIPSSGMCVVTGWGSDHPDGEKSNKLQQLEVPILDSDVCQEYYQNLSVGVSQRMFCAGFPSKADKDSCSGDSGGPLVCSLEDSGLYALFGITSWGFGCGRLNYPGVYTSVTLFTDWIKQHLNDTGSELAD</sequence>
<keyword evidence="10" id="KW-1185">Reference proteome</keyword>
<keyword evidence="3 6" id="KW-0720">Serine protease</keyword>
<dbReference type="Gene3D" id="2.40.10.10">
    <property type="entry name" value="Trypsin-like serine proteases"/>
    <property type="match status" value="2"/>
</dbReference>
<dbReference type="AlphaFoldDB" id="A0A6P5LV67"/>
<dbReference type="InterPro" id="IPR035914">
    <property type="entry name" value="Sperma_CUB_dom_sf"/>
</dbReference>
<evidence type="ECO:0000256" key="3">
    <source>
        <dbReference type="ARBA" id="ARBA00022825"/>
    </source>
</evidence>
<dbReference type="PANTHER" id="PTHR24252:SF18">
    <property type="entry name" value="OVOCHYMASE 1"/>
    <property type="match status" value="1"/>
</dbReference>
<dbReference type="GeneID" id="110221029"/>
<dbReference type="Pfam" id="PF00431">
    <property type="entry name" value="CUB"/>
    <property type="match status" value="2"/>
</dbReference>
<dbReference type="PROSITE" id="PS00135">
    <property type="entry name" value="TRYPSIN_SER"/>
    <property type="match status" value="2"/>
</dbReference>
<dbReference type="GO" id="GO:0006508">
    <property type="term" value="P:proteolysis"/>
    <property type="evidence" value="ECO:0007669"/>
    <property type="project" value="UniProtKB-KW"/>
</dbReference>
<dbReference type="PANTHER" id="PTHR24252">
    <property type="entry name" value="ACROSIN-RELATED"/>
    <property type="match status" value="1"/>
</dbReference>
<evidence type="ECO:0000256" key="4">
    <source>
        <dbReference type="ARBA" id="ARBA00023157"/>
    </source>
</evidence>
<feature type="domain" description="Peptidase S1" evidence="9">
    <location>
        <begin position="608"/>
        <end position="845"/>
    </location>
</feature>
<feature type="disulfide bond" evidence="5">
    <location>
        <begin position="448"/>
        <end position="475"/>
    </location>
</feature>
<name>A0A6P5LV67_PHACI</name>
<dbReference type="Gene3D" id="2.60.120.290">
    <property type="entry name" value="Spermadhesin, CUB domain"/>
    <property type="match status" value="2"/>
</dbReference>
<dbReference type="RefSeq" id="XP_020861053.1">
    <property type="nucleotide sequence ID" value="XM_021005394.1"/>
</dbReference>
<dbReference type="CDD" id="cd00041">
    <property type="entry name" value="CUB"/>
    <property type="match status" value="2"/>
</dbReference>
<dbReference type="CDD" id="cd00190">
    <property type="entry name" value="Tryp_SPc"/>
    <property type="match status" value="2"/>
</dbReference>
<feature type="domain" description="Peptidase S1" evidence="9">
    <location>
        <begin position="64"/>
        <end position="313"/>
    </location>
</feature>
<dbReference type="SUPFAM" id="SSF49854">
    <property type="entry name" value="Spermadhesin, CUB domain"/>
    <property type="match status" value="2"/>
</dbReference>
<dbReference type="Proteomes" id="UP000515140">
    <property type="component" value="Unplaced"/>
</dbReference>
<keyword evidence="2 6" id="KW-0378">Hydrolase</keyword>
<dbReference type="PROSITE" id="PS50240">
    <property type="entry name" value="TRYPSIN_DOM"/>
    <property type="match status" value="2"/>
</dbReference>
<proteinExistence type="predicted"/>
<evidence type="ECO:0000313" key="11">
    <source>
        <dbReference type="RefSeq" id="XP_020861053.1"/>
    </source>
</evidence>
<feature type="domain" description="CUB" evidence="8">
    <location>
        <begin position="448"/>
        <end position="560"/>
    </location>
</feature>
<evidence type="ECO:0000256" key="1">
    <source>
        <dbReference type="ARBA" id="ARBA00022670"/>
    </source>
</evidence>
<organism evidence="10 11">
    <name type="scientific">Phascolarctos cinereus</name>
    <name type="common">Koala</name>
    <dbReference type="NCBI Taxonomy" id="38626"/>
    <lineage>
        <taxon>Eukaryota</taxon>
        <taxon>Metazoa</taxon>
        <taxon>Chordata</taxon>
        <taxon>Craniata</taxon>
        <taxon>Vertebrata</taxon>
        <taxon>Euteleostomi</taxon>
        <taxon>Mammalia</taxon>
        <taxon>Metatheria</taxon>
        <taxon>Diprotodontia</taxon>
        <taxon>Phascolarctidae</taxon>
        <taxon>Phascolarctos</taxon>
    </lineage>
</organism>
<dbReference type="InterPro" id="IPR001254">
    <property type="entry name" value="Trypsin_dom"/>
</dbReference>
<dbReference type="InterPro" id="IPR043504">
    <property type="entry name" value="Peptidase_S1_PA_chymotrypsin"/>
</dbReference>
<keyword evidence="7" id="KW-0732">Signal</keyword>
<evidence type="ECO:0000256" key="6">
    <source>
        <dbReference type="RuleBase" id="RU363034"/>
    </source>
</evidence>